<dbReference type="GO" id="GO:0015074">
    <property type="term" value="P:DNA integration"/>
    <property type="evidence" value="ECO:0007669"/>
    <property type="project" value="InterPro"/>
</dbReference>
<dbReference type="RefSeq" id="WP_274958607.1">
    <property type="nucleotide sequence ID" value="NZ_DYWQ01000033.1"/>
</dbReference>
<dbReference type="SUPFAM" id="SSF56349">
    <property type="entry name" value="DNA breaking-rejoining enzymes"/>
    <property type="match status" value="1"/>
</dbReference>
<accession>A0A921GE18</accession>
<feature type="domain" description="Tyr recombinase" evidence="3">
    <location>
        <begin position="216"/>
        <end position="401"/>
    </location>
</feature>
<keyword evidence="1" id="KW-0233">DNA recombination</keyword>
<organism evidence="4 5">
    <name type="scientific">Thermophilibacter provencensis</name>
    <dbReference type="NCBI Taxonomy" id="1852386"/>
    <lineage>
        <taxon>Bacteria</taxon>
        <taxon>Bacillati</taxon>
        <taxon>Actinomycetota</taxon>
        <taxon>Coriobacteriia</taxon>
        <taxon>Coriobacteriales</taxon>
        <taxon>Atopobiaceae</taxon>
        <taxon>Thermophilibacter</taxon>
    </lineage>
</organism>
<evidence type="ECO:0000313" key="4">
    <source>
        <dbReference type="EMBL" id="HJF44592.1"/>
    </source>
</evidence>
<name>A0A921GE18_9ACTN</name>
<evidence type="ECO:0000259" key="3">
    <source>
        <dbReference type="PROSITE" id="PS51898"/>
    </source>
</evidence>
<dbReference type="InterPro" id="IPR011010">
    <property type="entry name" value="DNA_brk_join_enz"/>
</dbReference>
<evidence type="ECO:0000256" key="1">
    <source>
        <dbReference type="ARBA" id="ARBA00023172"/>
    </source>
</evidence>
<dbReference type="Proteomes" id="UP000697330">
    <property type="component" value="Unassembled WGS sequence"/>
</dbReference>
<dbReference type="CDD" id="cd00397">
    <property type="entry name" value="DNA_BRE_C"/>
    <property type="match status" value="1"/>
</dbReference>
<proteinExistence type="predicted"/>
<dbReference type="PROSITE" id="PS51898">
    <property type="entry name" value="TYR_RECOMBINASE"/>
    <property type="match status" value="1"/>
</dbReference>
<protein>
    <submittedName>
        <fullName evidence="4">Site-specific integrase</fullName>
    </submittedName>
</protein>
<dbReference type="InterPro" id="IPR050090">
    <property type="entry name" value="Tyrosine_recombinase_XerCD"/>
</dbReference>
<dbReference type="InterPro" id="IPR013762">
    <property type="entry name" value="Integrase-like_cat_sf"/>
</dbReference>
<feature type="compositionally biased region" description="Polar residues" evidence="2">
    <location>
        <begin position="11"/>
        <end position="20"/>
    </location>
</feature>
<dbReference type="EMBL" id="DYWQ01000033">
    <property type="protein sequence ID" value="HJF44592.1"/>
    <property type="molecule type" value="Genomic_DNA"/>
</dbReference>
<reference evidence="4" key="2">
    <citation type="submission" date="2021-09" db="EMBL/GenBank/DDBJ databases">
        <authorList>
            <person name="Gilroy R."/>
        </authorList>
    </citation>
    <scope>NUCLEOTIDE SEQUENCE</scope>
    <source>
        <strain evidence="4">CHK124-7917</strain>
    </source>
</reference>
<sequence length="408" mass="45675">MRVALEPGEDSTATSKVSTASDGTRSMSWYIRLHNGKLERHVTKGRCSAGEIRRRAKAKADELRTVGRSAKWKPSSQMANYVRDDVLPYVTEELADELRPRTIARYESLLRIYLEEVKGFRIYDAVQSYNLEALLRKVARKHGTSTAKNLKKVVSGYVIDRLLDAGVVQHNVIRGRSMRLPDVNKGHRGPGGRALSHGDHMRAIDYLLALDPSVDPRPKQGRYTPEQRAERRRLAIDVTLVQAVCGLRIAEVRNMRRRNVIDDGEHVALEVTNATSKTHRGRICPVTDARVAERVRARLARIADDPDALVFSAPTAPDKVWDSANCTKTLRRLYDQMADDLGIPLLREVSSHVWRATLNTEWRDRGVLPEVRAAYFGHSPETNLQYYTDHVDVSGLVALVTGTGGGAS</sequence>
<dbReference type="Gene3D" id="1.10.443.10">
    <property type="entry name" value="Intergrase catalytic core"/>
    <property type="match status" value="1"/>
</dbReference>
<gene>
    <name evidence="4" type="ORF">K8U72_02245</name>
</gene>
<evidence type="ECO:0000313" key="5">
    <source>
        <dbReference type="Proteomes" id="UP000697330"/>
    </source>
</evidence>
<dbReference type="GO" id="GO:0003677">
    <property type="term" value="F:DNA binding"/>
    <property type="evidence" value="ECO:0007669"/>
    <property type="project" value="InterPro"/>
</dbReference>
<dbReference type="Pfam" id="PF00589">
    <property type="entry name" value="Phage_integrase"/>
    <property type="match status" value="1"/>
</dbReference>
<evidence type="ECO:0000256" key="2">
    <source>
        <dbReference type="SAM" id="MobiDB-lite"/>
    </source>
</evidence>
<dbReference type="AlphaFoldDB" id="A0A921GE18"/>
<dbReference type="PANTHER" id="PTHR30349:SF64">
    <property type="entry name" value="PROPHAGE INTEGRASE INTD-RELATED"/>
    <property type="match status" value="1"/>
</dbReference>
<dbReference type="InterPro" id="IPR002104">
    <property type="entry name" value="Integrase_catalytic"/>
</dbReference>
<dbReference type="GO" id="GO:0006310">
    <property type="term" value="P:DNA recombination"/>
    <property type="evidence" value="ECO:0007669"/>
    <property type="project" value="UniProtKB-KW"/>
</dbReference>
<reference evidence="4" key="1">
    <citation type="journal article" date="2021" name="PeerJ">
        <title>Extensive microbial diversity within the chicken gut microbiome revealed by metagenomics and culture.</title>
        <authorList>
            <person name="Gilroy R."/>
            <person name="Ravi A."/>
            <person name="Getino M."/>
            <person name="Pursley I."/>
            <person name="Horton D.L."/>
            <person name="Alikhan N.F."/>
            <person name="Baker D."/>
            <person name="Gharbi K."/>
            <person name="Hall N."/>
            <person name="Watson M."/>
            <person name="Adriaenssens E.M."/>
            <person name="Foster-Nyarko E."/>
            <person name="Jarju S."/>
            <person name="Secka A."/>
            <person name="Antonio M."/>
            <person name="Oren A."/>
            <person name="Chaudhuri R.R."/>
            <person name="La Ragione R."/>
            <person name="Hildebrand F."/>
            <person name="Pallen M.J."/>
        </authorList>
    </citation>
    <scope>NUCLEOTIDE SEQUENCE</scope>
    <source>
        <strain evidence="4">CHK124-7917</strain>
    </source>
</reference>
<comment type="caution">
    <text evidence="4">The sequence shown here is derived from an EMBL/GenBank/DDBJ whole genome shotgun (WGS) entry which is preliminary data.</text>
</comment>
<feature type="region of interest" description="Disordered" evidence="2">
    <location>
        <begin position="1"/>
        <end position="20"/>
    </location>
</feature>
<dbReference type="PANTHER" id="PTHR30349">
    <property type="entry name" value="PHAGE INTEGRASE-RELATED"/>
    <property type="match status" value="1"/>
</dbReference>